<evidence type="ECO:0000256" key="1">
    <source>
        <dbReference type="SAM" id="MobiDB-lite"/>
    </source>
</evidence>
<evidence type="ECO:0000313" key="4">
    <source>
        <dbReference type="WBParaSite" id="MBELARI_LOCUS958"/>
    </source>
</evidence>
<keyword evidence="3" id="KW-1185">Reference proteome</keyword>
<evidence type="ECO:0000259" key="2">
    <source>
        <dbReference type="Pfam" id="PF23672"/>
    </source>
</evidence>
<protein>
    <recommendedName>
        <fullName evidence="2">DUF7153 domain-containing protein</fullName>
    </recommendedName>
</protein>
<organism evidence="3 4">
    <name type="scientific">Mesorhabditis belari</name>
    <dbReference type="NCBI Taxonomy" id="2138241"/>
    <lineage>
        <taxon>Eukaryota</taxon>
        <taxon>Metazoa</taxon>
        <taxon>Ecdysozoa</taxon>
        <taxon>Nematoda</taxon>
        <taxon>Chromadorea</taxon>
        <taxon>Rhabditida</taxon>
        <taxon>Rhabditina</taxon>
        <taxon>Rhabditomorpha</taxon>
        <taxon>Rhabditoidea</taxon>
        <taxon>Rhabditidae</taxon>
        <taxon>Mesorhabditinae</taxon>
        <taxon>Mesorhabditis</taxon>
    </lineage>
</organism>
<reference evidence="4" key="1">
    <citation type="submission" date="2024-02" db="UniProtKB">
        <authorList>
            <consortium name="WormBaseParasite"/>
        </authorList>
    </citation>
    <scope>IDENTIFICATION</scope>
</reference>
<sequence length="406" mass="46598">MKRLITVERNVLYPIVDIALIDGTCVFRLVQGLDPRVANGLLKIDSRSMGYLFFIFKTMEDMASRAFLSQWKTWTGARLFRNALNPEIPMGRISFFRKASGALDFEFLLLVEMPTFKQHAAPILNALNLVRPRVNAFVGCYIDENFQVNASLGGRLFSRQLQELTSENEHIDDLIEATTLRIRFNNNSAKLEADGLVAGGECILKKIEANAEIVDENANFPPPEPAPALFLKRTGATQTDSEEDQQNRHISTQTEPLPPVEKPLKVDKDNSPMSGGDSRRHSLHSIPRTTAVHDFSTLFRDDSFLNVPKNIMGEKRRLSNNRFNSQTHVHFCDENENWQKLSDELDGHLRNMIRHSRRRSSSTIRKAGEDRDQFFKQLRERYFNSPDYHRDERMAEYRTVVIVNNT</sequence>
<proteinExistence type="predicted"/>
<evidence type="ECO:0000313" key="3">
    <source>
        <dbReference type="Proteomes" id="UP000887575"/>
    </source>
</evidence>
<dbReference type="InterPro" id="IPR055577">
    <property type="entry name" value="DUF7153"/>
</dbReference>
<feature type="domain" description="DUF7153" evidence="2">
    <location>
        <begin position="43"/>
        <end position="141"/>
    </location>
</feature>
<dbReference type="WBParaSite" id="MBELARI_LOCUS958">
    <property type="protein sequence ID" value="MBELARI_LOCUS958"/>
    <property type="gene ID" value="MBELARI_LOCUS958"/>
</dbReference>
<name>A0AAF3JC68_9BILA</name>
<dbReference type="PANTHER" id="PTHR22198:SF2">
    <property type="entry name" value="PROTEIN CBG14274"/>
    <property type="match status" value="1"/>
</dbReference>
<feature type="region of interest" description="Disordered" evidence="1">
    <location>
        <begin position="235"/>
        <end position="282"/>
    </location>
</feature>
<dbReference type="AlphaFoldDB" id="A0AAF3JC68"/>
<dbReference type="Proteomes" id="UP000887575">
    <property type="component" value="Unassembled WGS sequence"/>
</dbReference>
<accession>A0AAF3JC68</accession>
<dbReference type="PANTHER" id="PTHR22198">
    <property type="entry name" value="FERM DOMAIN-CONTAINING PROTEIN"/>
    <property type="match status" value="1"/>
</dbReference>
<dbReference type="Pfam" id="PF23672">
    <property type="entry name" value="DUF7153"/>
    <property type="match status" value="1"/>
</dbReference>